<gene>
    <name evidence="1" type="ORF">BDK92_1726</name>
</gene>
<keyword evidence="2" id="KW-1185">Reference proteome</keyword>
<evidence type="ECO:0000313" key="1">
    <source>
        <dbReference type="EMBL" id="RKR87450.1"/>
    </source>
</evidence>
<reference evidence="1 2" key="1">
    <citation type="submission" date="2018-10" db="EMBL/GenBank/DDBJ databases">
        <title>Sequencing the genomes of 1000 actinobacteria strains.</title>
        <authorList>
            <person name="Klenk H.-P."/>
        </authorList>
    </citation>
    <scope>NUCLEOTIDE SEQUENCE [LARGE SCALE GENOMIC DNA]</scope>
    <source>
        <strain evidence="1 2">DSM 45175</strain>
    </source>
</reference>
<comment type="caution">
    <text evidence="1">The sequence shown here is derived from an EMBL/GenBank/DDBJ whole genome shotgun (WGS) entry which is preliminary data.</text>
</comment>
<evidence type="ECO:0000313" key="2">
    <source>
        <dbReference type="Proteomes" id="UP000277671"/>
    </source>
</evidence>
<dbReference type="AlphaFoldDB" id="A0A495JEL6"/>
<accession>A0A495JEL6</accession>
<organism evidence="1 2">
    <name type="scientific">Micromonospora pisi</name>
    <dbReference type="NCBI Taxonomy" id="589240"/>
    <lineage>
        <taxon>Bacteria</taxon>
        <taxon>Bacillati</taxon>
        <taxon>Actinomycetota</taxon>
        <taxon>Actinomycetes</taxon>
        <taxon>Micromonosporales</taxon>
        <taxon>Micromonosporaceae</taxon>
        <taxon>Micromonospora</taxon>
    </lineage>
</organism>
<dbReference type="OrthoDB" id="3400634at2"/>
<name>A0A495JEL6_9ACTN</name>
<dbReference type="RefSeq" id="WP_121156205.1">
    <property type="nucleotide sequence ID" value="NZ_RBKT01000001.1"/>
</dbReference>
<proteinExistence type="predicted"/>
<protein>
    <submittedName>
        <fullName evidence="1">Uncharacterized protein</fullName>
    </submittedName>
</protein>
<dbReference type="EMBL" id="RBKT01000001">
    <property type="protein sequence ID" value="RKR87450.1"/>
    <property type="molecule type" value="Genomic_DNA"/>
</dbReference>
<dbReference type="Proteomes" id="UP000277671">
    <property type="component" value="Unassembled WGS sequence"/>
</dbReference>
<sequence>MSRVPGERPLVSVGDVLDLSDGLYHHGSRGDLRAGQGELRVRVRALPAGAGEWTGHRVSLTGVRILADGADGAELSLVVHRRALPGWRPAQPQPIPGLVEW</sequence>